<name>A0A1V9EFU5_9BACT</name>
<evidence type="ECO:0008006" key="4">
    <source>
        <dbReference type="Google" id="ProtNLM"/>
    </source>
</evidence>
<keyword evidence="3" id="KW-1185">Reference proteome</keyword>
<sequence length="112" mass="12117">MKKLVTLFVCTGFFSAVSASNILPKPPADSTPVAKKYHYQVFKQANNSFGYDIYSGPKKMIHQETVPGQTGNTGFTTAAAATKVAGLVVSKLQQNIFPPTVSTEELKQLHVL</sequence>
<dbReference type="AlphaFoldDB" id="A0A1V9EFU5"/>
<dbReference type="InterPro" id="IPR032593">
    <property type="entry name" value="DUF4907"/>
</dbReference>
<evidence type="ECO:0000313" key="3">
    <source>
        <dbReference type="Proteomes" id="UP000192610"/>
    </source>
</evidence>
<dbReference type="Pfam" id="PF16250">
    <property type="entry name" value="DUF4907"/>
    <property type="match status" value="1"/>
</dbReference>
<dbReference type="STRING" id="354355.SAMN05660816_06897"/>
<evidence type="ECO:0000313" key="2">
    <source>
        <dbReference type="EMBL" id="OQP45000.1"/>
    </source>
</evidence>
<comment type="caution">
    <text evidence="2">The sequence shown here is derived from an EMBL/GenBank/DDBJ whole genome shotgun (WGS) entry which is preliminary data.</text>
</comment>
<dbReference type="EMBL" id="LVXG01000033">
    <property type="protein sequence ID" value="OQP45000.1"/>
    <property type="molecule type" value="Genomic_DNA"/>
</dbReference>
<reference evidence="3" key="1">
    <citation type="submission" date="2016-04" db="EMBL/GenBank/DDBJ databases">
        <authorList>
            <person name="Chen L."/>
            <person name="Zhuang W."/>
            <person name="Wang G."/>
        </authorList>
    </citation>
    <scope>NUCLEOTIDE SEQUENCE [LARGE SCALE GENOMIC DNA]</scope>
    <source>
        <strain evidence="3">17621</strain>
    </source>
</reference>
<organism evidence="2 3">
    <name type="scientific">Niastella yeongjuensis</name>
    <dbReference type="NCBI Taxonomy" id="354355"/>
    <lineage>
        <taxon>Bacteria</taxon>
        <taxon>Pseudomonadati</taxon>
        <taxon>Bacteroidota</taxon>
        <taxon>Chitinophagia</taxon>
        <taxon>Chitinophagales</taxon>
        <taxon>Chitinophagaceae</taxon>
        <taxon>Niastella</taxon>
    </lineage>
</organism>
<feature type="signal peptide" evidence="1">
    <location>
        <begin position="1"/>
        <end position="19"/>
    </location>
</feature>
<dbReference type="RefSeq" id="WP_081202440.1">
    <property type="nucleotide sequence ID" value="NZ_FOCZ01000027.1"/>
</dbReference>
<keyword evidence="1" id="KW-0732">Signal</keyword>
<feature type="chain" id="PRO_5010708658" description="DUF4907 domain-containing protein" evidence="1">
    <location>
        <begin position="20"/>
        <end position="112"/>
    </location>
</feature>
<dbReference type="Proteomes" id="UP000192610">
    <property type="component" value="Unassembled WGS sequence"/>
</dbReference>
<evidence type="ECO:0000256" key="1">
    <source>
        <dbReference type="SAM" id="SignalP"/>
    </source>
</evidence>
<dbReference type="OrthoDB" id="674043at2"/>
<gene>
    <name evidence="2" type="ORF">A4H97_33090</name>
</gene>
<protein>
    <recommendedName>
        <fullName evidence="4">DUF4907 domain-containing protein</fullName>
    </recommendedName>
</protein>
<accession>A0A1V9EFU5</accession>
<proteinExistence type="predicted"/>